<dbReference type="AlphaFoldDB" id="A0A168DK26"/>
<feature type="transmembrane region" description="Helical" evidence="1">
    <location>
        <begin position="72"/>
        <end position="92"/>
    </location>
</feature>
<keyword evidence="3" id="KW-1185">Reference proteome</keyword>
<evidence type="ECO:0000313" key="2">
    <source>
        <dbReference type="EMBL" id="KZZ97831.1"/>
    </source>
</evidence>
<dbReference type="OrthoDB" id="10470880at2759"/>
<reference evidence="2 3" key="1">
    <citation type="journal article" date="2016" name="Genome Biol. Evol.">
        <title>Divergent and convergent evolution of fungal pathogenicity.</title>
        <authorList>
            <person name="Shang Y."/>
            <person name="Xiao G."/>
            <person name="Zheng P."/>
            <person name="Cen K."/>
            <person name="Zhan S."/>
            <person name="Wang C."/>
        </authorList>
    </citation>
    <scope>NUCLEOTIDE SEQUENCE [LARGE SCALE GENOMIC DNA]</scope>
    <source>
        <strain evidence="2 3">ARSEF 7405</strain>
    </source>
</reference>
<dbReference type="VEuPathDB" id="FungiDB:AAP_00092"/>
<keyword evidence="1" id="KW-1133">Transmembrane helix</keyword>
<keyword evidence="1" id="KW-0812">Transmembrane</keyword>
<evidence type="ECO:0000256" key="1">
    <source>
        <dbReference type="SAM" id="Phobius"/>
    </source>
</evidence>
<name>A0A168DK26_9EURO</name>
<accession>A0A168DK26</accession>
<feature type="transmembrane region" description="Helical" evidence="1">
    <location>
        <begin position="98"/>
        <end position="117"/>
    </location>
</feature>
<protein>
    <submittedName>
        <fullName evidence="2">Uncharacterized protein</fullName>
    </submittedName>
</protein>
<organism evidence="2 3">
    <name type="scientific">Ascosphaera apis ARSEF 7405</name>
    <dbReference type="NCBI Taxonomy" id="392613"/>
    <lineage>
        <taxon>Eukaryota</taxon>
        <taxon>Fungi</taxon>
        <taxon>Dikarya</taxon>
        <taxon>Ascomycota</taxon>
        <taxon>Pezizomycotina</taxon>
        <taxon>Eurotiomycetes</taxon>
        <taxon>Eurotiomycetidae</taxon>
        <taxon>Onygenales</taxon>
        <taxon>Ascosphaeraceae</taxon>
        <taxon>Ascosphaera</taxon>
    </lineage>
</organism>
<keyword evidence="1" id="KW-0472">Membrane</keyword>
<dbReference type="Proteomes" id="UP000242877">
    <property type="component" value="Unassembled WGS sequence"/>
</dbReference>
<comment type="caution">
    <text evidence="2">The sequence shown here is derived from an EMBL/GenBank/DDBJ whole genome shotgun (WGS) entry which is preliminary data.</text>
</comment>
<feature type="transmembrane region" description="Helical" evidence="1">
    <location>
        <begin position="160"/>
        <end position="179"/>
    </location>
</feature>
<proteinExistence type="predicted"/>
<evidence type="ECO:0000313" key="3">
    <source>
        <dbReference type="Proteomes" id="UP000242877"/>
    </source>
</evidence>
<gene>
    <name evidence="2" type="ORF">AAP_00092</name>
</gene>
<dbReference type="EMBL" id="AZGZ01000001">
    <property type="protein sequence ID" value="KZZ97831.1"/>
    <property type="molecule type" value="Genomic_DNA"/>
</dbReference>
<sequence length="236" mass="26583">MRRRNTSPSLESDYPILAPIIEHARVLSRVVTPVPRKPEPDVETASALMQEYIENEEERSDIEMGSIIKSKLLSAALVLCSLSTPVCILIGLLTYQKAILLTLLVIIVAAFITSIAFPEQCANAYARLQATRARSSWLPNISCVSLFSVTWTTIGFSRSIALFFPIALYRIAATARYFVGIRLKQEVNGNRSKALHDVMKDLPSWVRRYYVYDTLMLPSHAKSSSIWDITARRDYP</sequence>
<feature type="transmembrane region" description="Helical" evidence="1">
    <location>
        <begin position="137"/>
        <end position="154"/>
    </location>
</feature>